<dbReference type="PANTHER" id="PTHR31118:SF12">
    <property type="entry name" value="CYCLASE-LIKE PROTEIN 2"/>
    <property type="match status" value="1"/>
</dbReference>
<protein>
    <submittedName>
        <fullName evidence="1">Cyclase family protein</fullName>
    </submittedName>
</protein>
<dbReference type="InterPro" id="IPR007325">
    <property type="entry name" value="KFase/CYL"/>
</dbReference>
<dbReference type="Proteomes" id="UP001500339">
    <property type="component" value="Unassembled WGS sequence"/>
</dbReference>
<keyword evidence="2" id="KW-1185">Reference proteome</keyword>
<dbReference type="InterPro" id="IPR037175">
    <property type="entry name" value="KFase_sf"/>
</dbReference>
<sequence length="207" mass="23368">MKVYDISMSIHHGMPVYKNKDEKRPIIQVMQDFSTGSSYGSRISMDMHTGTHIDAPLHMIENGSTMDEFNIEKVVTECKVIDLTEVKDKITEKDFKNKEINQGDFILLKTRNSFEEDFDFNFVFLDESGATYLKQRGIKGVGIDSLGIERSQEGHETHKVLLGNDITIIEGLRLKEVNEGKYLLCALPLKIMGVEAAPARAILIEGK</sequence>
<dbReference type="PANTHER" id="PTHR31118">
    <property type="entry name" value="CYCLASE-LIKE PROTEIN 2"/>
    <property type="match status" value="1"/>
</dbReference>
<organism evidence="1 2">
    <name type="scientific">Clostridium malenominatum</name>
    <dbReference type="NCBI Taxonomy" id="1539"/>
    <lineage>
        <taxon>Bacteria</taxon>
        <taxon>Bacillati</taxon>
        <taxon>Bacillota</taxon>
        <taxon>Clostridia</taxon>
        <taxon>Eubacteriales</taxon>
        <taxon>Clostridiaceae</taxon>
        <taxon>Clostridium</taxon>
    </lineage>
</organism>
<dbReference type="SUPFAM" id="SSF102198">
    <property type="entry name" value="Putative cyclase"/>
    <property type="match status" value="1"/>
</dbReference>
<gene>
    <name evidence="1" type="ORF">GCM10008905_12210</name>
</gene>
<reference evidence="1 2" key="1">
    <citation type="journal article" date="2019" name="Int. J. Syst. Evol. Microbiol.">
        <title>The Global Catalogue of Microorganisms (GCM) 10K type strain sequencing project: providing services to taxonomists for standard genome sequencing and annotation.</title>
        <authorList>
            <consortium name="The Broad Institute Genomics Platform"/>
            <consortium name="The Broad Institute Genome Sequencing Center for Infectious Disease"/>
            <person name="Wu L."/>
            <person name="Ma J."/>
        </authorList>
    </citation>
    <scope>NUCLEOTIDE SEQUENCE [LARGE SCALE GENOMIC DNA]</scope>
    <source>
        <strain evidence="1 2">JCM 1405</strain>
    </source>
</reference>
<dbReference type="Gene3D" id="3.50.30.50">
    <property type="entry name" value="Putative cyclase"/>
    <property type="match status" value="1"/>
</dbReference>
<evidence type="ECO:0000313" key="2">
    <source>
        <dbReference type="Proteomes" id="UP001500339"/>
    </source>
</evidence>
<dbReference type="EMBL" id="BAAACF010000001">
    <property type="protein sequence ID" value="GAA0721614.1"/>
    <property type="molecule type" value="Genomic_DNA"/>
</dbReference>
<proteinExistence type="predicted"/>
<comment type="caution">
    <text evidence="1">The sequence shown here is derived from an EMBL/GenBank/DDBJ whole genome shotgun (WGS) entry which is preliminary data.</text>
</comment>
<name>A0ABN1IV28_9CLOT</name>
<accession>A0ABN1IV28</accession>
<dbReference type="RefSeq" id="WP_343767826.1">
    <property type="nucleotide sequence ID" value="NZ_BAAACF010000001.1"/>
</dbReference>
<evidence type="ECO:0000313" key="1">
    <source>
        <dbReference type="EMBL" id="GAA0721614.1"/>
    </source>
</evidence>
<dbReference type="Pfam" id="PF04199">
    <property type="entry name" value="Cyclase"/>
    <property type="match status" value="1"/>
</dbReference>